<keyword evidence="4" id="KW-1185">Reference proteome</keyword>
<keyword evidence="2" id="KW-0472">Membrane</keyword>
<dbReference type="EMBL" id="SMNA01000005">
    <property type="protein sequence ID" value="TDE94264.1"/>
    <property type="molecule type" value="Genomic_DNA"/>
</dbReference>
<evidence type="ECO:0000313" key="3">
    <source>
        <dbReference type="EMBL" id="TDE94264.1"/>
    </source>
</evidence>
<dbReference type="Proteomes" id="UP000504882">
    <property type="component" value="Unassembled WGS sequence"/>
</dbReference>
<name>A0ABY2E573_9MICO</name>
<keyword evidence="2" id="KW-1133">Transmembrane helix</keyword>
<evidence type="ECO:0000256" key="1">
    <source>
        <dbReference type="SAM" id="MobiDB-lite"/>
    </source>
</evidence>
<feature type="compositionally biased region" description="Basic and acidic residues" evidence="1">
    <location>
        <begin position="47"/>
        <end position="61"/>
    </location>
</feature>
<keyword evidence="2" id="KW-0812">Transmembrane</keyword>
<accession>A0ABY2E573</accession>
<dbReference type="RefSeq" id="WP_133107990.1">
    <property type="nucleotide sequence ID" value="NZ_SMNA01000005.1"/>
</dbReference>
<gene>
    <name evidence="3" type="ORF">EXU48_12615</name>
</gene>
<feature type="region of interest" description="Disordered" evidence="1">
    <location>
        <begin position="1"/>
        <end position="61"/>
    </location>
</feature>
<evidence type="ECO:0000313" key="4">
    <source>
        <dbReference type="Proteomes" id="UP000504882"/>
    </source>
</evidence>
<proteinExistence type="predicted"/>
<reference evidence="3 4" key="1">
    <citation type="submission" date="2019-03" db="EMBL/GenBank/DDBJ databases">
        <title>Genomic features of bacteria from cold environments.</title>
        <authorList>
            <person name="Shen L."/>
        </authorList>
    </citation>
    <scope>NUCLEOTIDE SEQUENCE [LARGE SCALE GENOMIC DNA]</scope>
    <source>
        <strain evidence="4">T3246-1</strain>
    </source>
</reference>
<sequence length="500" mass="49913">MSSDDPTGTDEAFRRLRAADPAAGSTPDLDMLRSAVTARVGDLEEDGPGRRERENTEHDDELLAKRNRRAAVGRGRRGLLVAASVAALAVFGGGGYAIGAASGTEPDGGSVVASDGSEDAAGGAVEQEALGRVADTMLAGYGRTEFTADGLSTQGSAAEAYGLDAGAALTAERVAQVAQALGLEGEPVLADGAWTVGSWDGGGPVLSVYVDGTASTSYTNPSLDPWRCAAIEQIEPDTGGGDTAAAECEGEQVAAGEDEAIAAAQAVVTAAGGDVGDYNWSITEPGEHATNVLATPNIGAGTVEGVIGWQFTVTTEGIASAWGSMAEVFSLGSYEVVSPAEAVQRLTDPRFGAGGGGIMPFSAAGSAVAEAPAGPVEDSGAGEPAPGTAAEETAPGTAQDPAQESAQESAPEAVEAPAGPADAPVDAAPPTEAPAPAEVGAPIDWPVRQVTINGSELVLMSVYSDDGAVVLVPAWRLFDTEGGVWTMNAVADAGLDFGAD</sequence>
<organism evidence="3 4">
    <name type="scientific">Occultella glacieicola</name>
    <dbReference type="NCBI Taxonomy" id="2518684"/>
    <lineage>
        <taxon>Bacteria</taxon>
        <taxon>Bacillati</taxon>
        <taxon>Actinomycetota</taxon>
        <taxon>Actinomycetes</taxon>
        <taxon>Micrococcales</taxon>
        <taxon>Ruaniaceae</taxon>
        <taxon>Occultella</taxon>
    </lineage>
</organism>
<protein>
    <submittedName>
        <fullName evidence="3">Uncharacterized protein</fullName>
    </submittedName>
</protein>
<evidence type="ECO:0000256" key="2">
    <source>
        <dbReference type="SAM" id="Phobius"/>
    </source>
</evidence>
<feature type="region of interest" description="Disordered" evidence="1">
    <location>
        <begin position="369"/>
        <end position="440"/>
    </location>
</feature>
<comment type="caution">
    <text evidence="3">The sequence shown here is derived from an EMBL/GenBank/DDBJ whole genome shotgun (WGS) entry which is preliminary data.</text>
</comment>
<feature type="transmembrane region" description="Helical" evidence="2">
    <location>
        <begin position="78"/>
        <end position="98"/>
    </location>
</feature>